<comment type="caution">
    <text evidence="7">The sequence shown here is derived from an EMBL/GenBank/DDBJ whole genome shotgun (WGS) entry which is preliminary data.</text>
</comment>
<comment type="subcellular location">
    <subcellularLocation>
        <location evidence="1">Nucleus</location>
    </subcellularLocation>
</comment>
<organism evidence="7 8">
    <name type="scientific">Lymnaea stagnalis</name>
    <name type="common">Great pond snail</name>
    <name type="synonym">Helix stagnalis</name>
    <dbReference type="NCBI Taxonomy" id="6523"/>
    <lineage>
        <taxon>Eukaryota</taxon>
        <taxon>Metazoa</taxon>
        <taxon>Spiralia</taxon>
        <taxon>Lophotrochozoa</taxon>
        <taxon>Mollusca</taxon>
        <taxon>Gastropoda</taxon>
        <taxon>Heterobranchia</taxon>
        <taxon>Euthyneura</taxon>
        <taxon>Panpulmonata</taxon>
        <taxon>Hygrophila</taxon>
        <taxon>Lymnaeoidea</taxon>
        <taxon>Lymnaeidae</taxon>
        <taxon>Lymnaea</taxon>
    </lineage>
</organism>
<evidence type="ECO:0000256" key="3">
    <source>
        <dbReference type="ARBA" id="ARBA00023163"/>
    </source>
</evidence>
<dbReference type="GO" id="GO:0006338">
    <property type="term" value="P:chromatin remodeling"/>
    <property type="evidence" value="ECO:0007669"/>
    <property type="project" value="InterPro"/>
</dbReference>
<feature type="region of interest" description="Disordered" evidence="5">
    <location>
        <begin position="1"/>
        <end position="36"/>
    </location>
</feature>
<evidence type="ECO:0000313" key="8">
    <source>
        <dbReference type="Proteomes" id="UP001497497"/>
    </source>
</evidence>
<dbReference type="InterPro" id="IPR013272">
    <property type="entry name" value="Vps72/YL1_C"/>
</dbReference>
<dbReference type="EMBL" id="CAXITT010000270">
    <property type="protein sequence ID" value="CAL1537661.1"/>
    <property type="molecule type" value="Genomic_DNA"/>
</dbReference>
<name>A0AAV2HU64_LYMST</name>
<keyword evidence="3" id="KW-0804">Transcription</keyword>
<protein>
    <recommendedName>
        <fullName evidence="6">Vps72/YL1 C-terminal domain-containing protein</fullName>
    </recommendedName>
</protein>
<keyword evidence="8" id="KW-1185">Reference proteome</keyword>
<evidence type="ECO:0000256" key="2">
    <source>
        <dbReference type="ARBA" id="ARBA00023015"/>
    </source>
</evidence>
<dbReference type="PANTHER" id="PTHR31200:SF1">
    <property type="entry name" value="INO80 COMPLEX SUBUNIT C"/>
    <property type="match status" value="1"/>
</dbReference>
<keyword evidence="2" id="KW-0805">Transcription regulation</keyword>
<evidence type="ECO:0000259" key="6">
    <source>
        <dbReference type="SMART" id="SM00993"/>
    </source>
</evidence>
<evidence type="ECO:0000256" key="5">
    <source>
        <dbReference type="SAM" id="MobiDB-lite"/>
    </source>
</evidence>
<feature type="compositionally biased region" description="Low complexity" evidence="5">
    <location>
        <begin position="1"/>
        <end position="15"/>
    </location>
</feature>
<dbReference type="SMART" id="SM00993">
    <property type="entry name" value="YL1_C"/>
    <property type="match status" value="1"/>
</dbReference>
<reference evidence="7 8" key="1">
    <citation type="submission" date="2024-04" db="EMBL/GenBank/DDBJ databases">
        <authorList>
            <consortium name="Genoscope - CEA"/>
            <person name="William W."/>
        </authorList>
    </citation>
    <scope>NUCLEOTIDE SEQUENCE [LARGE SCALE GENOMIC DNA]</scope>
</reference>
<gene>
    <name evidence="7" type="ORF">GSLYS_00011563001</name>
</gene>
<dbReference type="PANTHER" id="PTHR31200">
    <property type="entry name" value="INO80 COMPLEX SUBUNIT C"/>
    <property type="match status" value="1"/>
</dbReference>
<evidence type="ECO:0000256" key="1">
    <source>
        <dbReference type="ARBA" id="ARBA00004123"/>
    </source>
</evidence>
<accession>A0AAV2HU64</accession>
<proteinExistence type="predicted"/>
<evidence type="ECO:0000256" key="4">
    <source>
        <dbReference type="ARBA" id="ARBA00023242"/>
    </source>
</evidence>
<dbReference type="InterPro" id="IPR029525">
    <property type="entry name" value="INO80C/Ies6"/>
</dbReference>
<dbReference type="AlphaFoldDB" id="A0AAV2HU64"/>
<keyword evidence="4" id="KW-0539">Nucleus</keyword>
<dbReference type="GO" id="GO:0031011">
    <property type="term" value="C:Ino80 complex"/>
    <property type="evidence" value="ECO:0007669"/>
    <property type="project" value="InterPro"/>
</dbReference>
<feature type="domain" description="Vps72/YL1 C-terminal" evidence="6">
    <location>
        <begin position="176"/>
        <end position="205"/>
    </location>
</feature>
<dbReference type="Pfam" id="PF08265">
    <property type="entry name" value="YL1_C"/>
    <property type="match status" value="1"/>
</dbReference>
<sequence>MATTRKTSRLKSTTLNNDSNSPSPVSKRRKSNSPLVVVPPTNIIVQEDTDSFILPEDAELAEEVVVTEDVIATIDDTQSASDSLTDSLSLVQTTVSAPGGNLVSEDTTDSDRPSSAFVFKDPNFVHSSKGIGGNKRIRVWKNLKQIVAAERALPWRPNDVTYGSIDAPPSFRPAKKYSDISGLEAKYTDPQTKMRFANSDEYRRVKLLPSDIITGCLQLRKANTLIP</sequence>
<evidence type="ECO:0000313" key="7">
    <source>
        <dbReference type="EMBL" id="CAL1537661.1"/>
    </source>
</evidence>
<dbReference type="Proteomes" id="UP001497497">
    <property type="component" value="Unassembled WGS sequence"/>
</dbReference>